<reference evidence="4" key="1">
    <citation type="submission" date="2022-07" db="EMBL/GenBank/DDBJ databases">
        <title>Fungi with potential for degradation of polypropylene.</title>
        <authorList>
            <person name="Gostincar C."/>
        </authorList>
    </citation>
    <scope>NUCLEOTIDE SEQUENCE</scope>
    <source>
        <strain evidence="4">EXF-13308</strain>
    </source>
</reference>
<dbReference type="Gene3D" id="4.10.240.10">
    <property type="entry name" value="Zn(2)-C6 fungal-type DNA-binding domain"/>
    <property type="match status" value="1"/>
</dbReference>
<dbReference type="Pfam" id="PF00172">
    <property type="entry name" value="Zn_clus"/>
    <property type="match status" value="1"/>
</dbReference>
<dbReference type="InterPro" id="IPR036864">
    <property type="entry name" value="Zn2-C6_fun-type_DNA-bd_sf"/>
</dbReference>
<keyword evidence="5" id="KW-1185">Reference proteome</keyword>
<feature type="compositionally biased region" description="Polar residues" evidence="2">
    <location>
        <begin position="55"/>
        <end position="75"/>
    </location>
</feature>
<dbReference type="CDD" id="cd00067">
    <property type="entry name" value="GAL4"/>
    <property type="match status" value="1"/>
</dbReference>
<comment type="caution">
    <text evidence="4">The sequence shown here is derived from an EMBL/GenBank/DDBJ whole genome shotgun (WGS) entry which is preliminary data.</text>
</comment>
<evidence type="ECO:0000256" key="2">
    <source>
        <dbReference type="SAM" id="MobiDB-lite"/>
    </source>
</evidence>
<keyword evidence="1" id="KW-0539">Nucleus</keyword>
<organism evidence="4 5">
    <name type="scientific">Pleurostoma richardsiae</name>
    <dbReference type="NCBI Taxonomy" id="41990"/>
    <lineage>
        <taxon>Eukaryota</taxon>
        <taxon>Fungi</taxon>
        <taxon>Dikarya</taxon>
        <taxon>Ascomycota</taxon>
        <taxon>Pezizomycotina</taxon>
        <taxon>Sordariomycetes</taxon>
        <taxon>Sordariomycetidae</taxon>
        <taxon>Calosphaeriales</taxon>
        <taxon>Pleurostomataceae</taxon>
        <taxon>Pleurostoma</taxon>
    </lineage>
</organism>
<dbReference type="InterPro" id="IPR001138">
    <property type="entry name" value="Zn2Cys6_DnaBD"/>
</dbReference>
<dbReference type="GO" id="GO:0008270">
    <property type="term" value="F:zinc ion binding"/>
    <property type="evidence" value="ECO:0007669"/>
    <property type="project" value="InterPro"/>
</dbReference>
<feature type="region of interest" description="Disordered" evidence="2">
    <location>
        <begin position="48"/>
        <end position="87"/>
    </location>
</feature>
<proteinExistence type="predicted"/>
<evidence type="ECO:0000313" key="5">
    <source>
        <dbReference type="Proteomes" id="UP001174694"/>
    </source>
</evidence>
<feature type="compositionally biased region" description="Low complexity" evidence="2">
    <location>
        <begin position="76"/>
        <end position="87"/>
    </location>
</feature>
<name>A0AA38RIE9_9PEZI</name>
<gene>
    <name evidence="4" type="ORF">NKR23_g11759</name>
</gene>
<accession>A0AA38RIE9</accession>
<feature type="domain" description="Zn(2)-C6 fungal-type" evidence="3">
    <location>
        <begin position="36"/>
        <end position="55"/>
    </location>
</feature>
<dbReference type="SUPFAM" id="SSF57701">
    <property type="entry name" value="Zn2/Cys6 DNA-binding domain"/>
    <property type="match status" value="1"/>
</dbReference>
<dbReference type="AlphaFoldDB" id="A0AA38RIE9"/>
<protein>
    <recommendedName>
        <fullName evidence="3">Zn(2)-C6 fungal-type domain-containing protein</fullName>
    </recommendedName>
</protein>
<evidence type="ECO:0000259" key="3">
    <source>
        <dbReference type="Pfam" id="PF00172"/>
    </source>
</evidence>
<sequence>MPRPLLPAPTPSKYVITTPTCRSNFAISKVLRAPAACEPCRKKKVKCDSERPTCGSLQASRTRMRLQDQSHGNTRSSAQAEGQSAGA</sequence>
<dbReference type="EMBL" id="JANBVO010000069">
    <property type="protein sequence ID" value="KAJ9131285.1"/>
    <property type="molecule type" value="Genomic_DNA"/>
</dbReference>
<dbReference type="GO" id="GO:0000981">
    <property type="term" value="F:DNA-binding transcription factor activity, RNA polymerase II-specific"/>
    <property type="evidence" value="ECO:0007669"/>
    <property type="project" value="InterPro"/>
</dbReference>
<evidence type="ECO:0000256" key="1">
    <source>
        <dbReference type="ARBA" id="ARBA00023242"/>
    </source>
</evidence>
<dbReference type="Proteomes" id="UP001174694">
    <property type="component" value="Unassembled WGS sequence"/>
</dbReference>
<evidence type="ECO:0000313" key="4">
    <source>
        <dbReference type="EMBL" id="KAJ9131285.1"/>
    </source>
</evidence>